<evidence type="ECO:0000256" key="4">
    <source>
        <dbReference type="ARBA" id="ARBA00022553"/>
    </source>
</evidence>
<feature type="region of interest" description="Disordered" evidence="12">
    <location>
        <begin position="1380"/>
        <end position="1415"/>
    </location>
</feature>
<keyword evidence="8" id="KW-0256">Endoplasmic reticulum</keyword>
<dbReference type="Pfam" id="PF02518">
    <property type="entry name" value="HATPase_c"/>
    <property type="match status" value="1"/>
</dbReference>
<dbReference type="CDD" id="cd00082">
    <property type="entry name" value="HisKA"/>
    <property type="match status" value="1"/>
</dbReference>
<dbReference type="Gene3D" id="3.40.50.2300">
    <property type="match status" value="1"/>
</dbReference>
<dbReference type="InterPro" id="IPR036890">
    <property type="entry name" value="HATPase_C_sf"/>
</dbReference>
<dbReference type="GO" id="GO:0043048">
    <property type="term" value="P:dolichyl monophosphate biosynthetic process"/>
    <property type="evidence" value="ECO:0007669"/>
    <property type="project" value="TreeGrafter"/>
</dbReference>
<feature type="domain" description="Histidine kinase" evidence="14">
    <location>
        <begin position="1910"/>
        <end position="2168"/>
    </location>
</feature>
<keyword evidence="4 11" id="KW-0597">Phosphoprotein</keyword>
<protein>
    <recommendedName>
        <fullName evidence="3">dolichol kinase</fullName>
        <ecNumber evidence="3">2.7.1.108</ecNumber>
    </recommendedName>
</protein>
<feature type="compositionally biased region" description="Polar residues" evidence="12">
    <location>
        <begin position="1111"/>
        <end position="1126"/>
    </location>
</feature>
<evidence type="ECO:0000256" key="9">
    <source>
        <dbReference type="ARBA" id="ARBA00022989"/>
    </source>
</evidence>
<dbReference type="Proteomes" id="UP000015241">
    <property type="component" value="Unassembled WGS sequence"/>
</dbReference>
<dbReference type="Gene3D" id="3.30.565.10">
    <property type="entry name" value="Histidine kinase-like ATPase, C-terminal domain"/>
    <property type="match status" value="1"/>
</dbReference>
<dbReference type="HOGENOM" id="CLU_000445_114_44_1"/>
<dbReference type="InterPro" id="IPR003018">
    <property type="entry name" value="GAF"/>
</dbReference>
<dbReference type="GO" id="GO:0000155">
    <property type="term" value="F:phosphorelay sensor kinase activity"/>
    <property type="evidence" value="ECO:0007669"/>
    <property type="project" value="InterPro"/>
</dbReference>
<name>S8E8N6_FOMSC</name>
<feature type="region of interest" description="Disordered" evidence="12">
    <location>
        <begin position="1"/>
        <end position="85"/>
    </location>
</feature>
<evidence type="ECO:0000256" key="10">
    <source>
        <dbReference type="ARBA" id="ARBA00023136"/>
    </source>
</evidence>
<proteinExistence type="inferred from homology"/>
<feature type="region of interest" description="Disordered" evidence="12">
    <location>
        <begin position="1111"/>
        <end position="1133"/>
    </location>
</feature>
<dbReference type="Pfam" id="PF01590">
    <property type="entry name" value="GAF"/>
    <property type="match status" value="1"/>
</dbReference>
<evidence type="ECO:0000256" key="3">
    <source>
        <dbReference type="ARBA" id="ARBA00012132"/>
    </source>
</evidence>
<feature type="compositionally biased region" description="Acidic residues" evidence="12">
    <location>
        <begin position="68"/>
        <end position="80"/>
    </location>
</feature>
<keyword evidence="6 13" id="KW-0812">Transmembrane</keyword>
<feature type="transmembrane region" description="Helical" evidence="13">
    <location>
        <begin position="553"/>
        <end position="577"/>
    </location>
</feature>
<dbReference type="InterPro" id="IPR029016">
    <property type="entry name" value="GAF-like_dom_sf"/>
</dbReference>
<keyword evidence="10 13" id="KW-0472">Membrane</keyword>
<dbReference type="InterPro" id="IPR003594">
    <property type="entry name" value="HATPase_dom"/>
</dbReference>
<dbReference type="GO" id="GO:0005789">
    <property type="term" value="C:endoplasmic reticulum membrane"/>
    <property type="evidence" value="ECO:0007669"/>
    <property type="project" value="UniProtKB-SubCell"/>
</dbReference>
<dbReference type="InterPro" id="IPR032974">
    <property type="entry name" value="Polypren_kinase"/>
</dbReference>
<feature type="region of interest" description="Disordered" evidence="12">
    <location>
        <begin position="2311"/>
        <end position="2412"/>
    </location>
</feature>
<dbReference type="eggNOG" id="KOG2468">
    <property type="taxonomic scope" value="Eukaryota"/>
</dbReference>
<feature type="region of interest" description="Disordered" evidence="12">
    <location>
        <begin position="1213"/>
        <end position="1265"/>
    </location>
</feature>
<dbReference type="EC" id="2.7.1.108" evidence="3"/>
<feature type="transmembrane region" description="Helical" evidence="13">
    <location>
        <begin position="402"/>
        <end position="422"/>
    </location>
</feature>
<dbReference type="InterPro" id="IPR036097">
    <property type="entry name" value="HisK_dim/P_sf"/>
</dbReference>
<dbReference type="SMART" id="SM00387">
    <property type="entry name" value="HATPase_c"/>
    <property type="match status" value="1"/>
</dbReference>
<evidence type="ECO:0000256" key="8">
    <source>
        <dbReference type="ARBA" id="ARBA00022824"/>
    </source>
</evidence>
<feature type="region of interest" description="Disordered" evidence="12">
    <location>
        <begin position="704"/>
        <end position="727"/>
    </location>
</feature>
<dbReference type="PRINTS" id="PR00344">
    <property type="entry name" value="BCTRLSENSOR"/>
</dbReference>
<organism evidence="16 17">
    <name type="scientific">Fomitopsis schrenkii</name>
    <name type="common">Brown rot fungus</name>
    <dbReference type="NCBI Taxonomy" id="2126942"/>
    <lineage>
        <taxon>Eukaryota</taxon>
        <taxon>Fungi</taxon>
        <taxon>Dikarya</taxon>
        <taxon>Basidiomycota</taxon>
        <taxon>Agaricomycotina</taxon>
        <taxon>Agaricomycetes</taxon>
        <taxon>Polyporales</taxon>
        <taxon>Fomitopsis</taxon>
    </lineage>
</organism>
<keyword evidence="9 13" id="KW-1133">Transmembrane helix</keyword>
<feature type="compositionally biased region" description="Basic and acidic residues" evidence="12">
    <location>
        <begin position="1059"/>
        <end position="1074"/>
    </location>
</feature>
<evidence type="ECO:0000256" key="13">
    <source>
        <dbReference type="SAM" id="Phobius"/>
    </source>
</evidence>
<dbReference type="Pfam" id="PF00072">
    <property type="entry name" value="Response_reg"/>
    <property type="match status" value="1"/>
</dbReference>
<evidence type="ECO:0000256" key="6">
    <source>
        <dbReference type="ARBA" id="ARBA00022692"/>
    </source>
</evidence>
<feature type="compositionally biased region" description="Polar residues" evidence="12">
    <location>
        <begin position="1390"/>
        <end position="1406"/>
    </location>
</feature>
<dbReference type="Pfam" id="PF00512">
    <property type="entry name" value="HisKA"/>
    <property type="match status" value="1"/>
</dbReference>
<keyword evidence="5" id="KW-0808">Transferase</keyword>
<evidence type="ECO:0000256" key="7">
    <source>
        <dbReference type="ARBA" id="ARBA00022777"/>
    </source>
</evidence>
<feature type="compositionally biased region" description="Polar residues" evidence="12">
    <location>
        <begin position="296"/>
        <end position="311"/>
    </location>
</feature>
<dbReference type="Gene3D" id="3.30.450.40">
    <property type="match status" value="1"/>
</dbReference>
<feature type="modified residue" description="4-aspartylphosphate" evidence="11">
    <location>
        <position position="2479"/>
    </location>
</feature>
<feature type="compositionally biased region" description="Low complexity" evidence="12">
    <location>
        <begin position="109"/>
        <end position="118"/>
    </location>
</feature>
<dbReference type="Gene3D" id="1.10.287.130">
    <property type="match status" value="1"/>
</dbReference>
<dbReference type="InterPro" id="IPR003661">
    <property type="entry name" value="HisK_dim/P_dom"/>
</dbReference>
<dbReference type="InParanoid" id="S8E8N6"/>
<comment type="subcellular location">
    <subcellularLocation>
        <location evidence="1">Endoplasmic reticulum membrane</location>
        <topology evidence="1">Multi-pass membrane protein</topology>
    </subcellularLocation>
</comment>
<dbReference type="PROSITE" id="PS50109">
    <property type="entry name" value="HIS_KIN"/>
    <property type="match status" value="1"/>
</dbReference>
<comment type="similarity">
    <text evidence="2">Belongs to the polyprenol kinase family.</text>
</comment>
<feature type="compositionally biased region" description="Polar residues" evidence="12">
    <location>
        <begin position="46"/>
        <end position="63"/>
    </location>
</feature>
<evidence type="ECO:0000256" key="11">
    <source>
        <dbReference type="PROSITE-ProRule" id="PRU00169"/>
    </source>
</evidence>
<dbReference type="PANTHER" id="PTHR13205:SF15">
    <property type="entry name" value="DOLICHOL KINASE"/>
    <property type="match status" value="1"/>
</dbReference>
<feature type="transmembrane region" description="Helical" evidence="13">
    <location>
        <begin position="774"/>
        <end position="798"/>
    </location>
</feature>
<feature type="domain" description="Response regulatory" evidence="15">
    <location>
        <begin position="2429"/>
        <end position="2561"/>
    </location>
</feature>
<feature type="region of interest" description="Disordered" evidence="12">
    <location>
        <begin position="281"/>
        <end position="311"/>
    </location>
</feature>
<feature type="compositionally biased region" description="Polar residues" evidence="12">
    <location>
        <begin position="1037"/>
        <end position="1050"/>
    </location>
</feature>
<feature type="region of interest" description="Disordered" evidence="12">
    <location>
        <begin position="1325"/>
        <end position="1366"/>
    </location>
</feature>
<evidence type="ECO:0000313" key="17">
    <source>
        <dbReference type="Proteomes" id="UP000015241"/>
    </source>
</evidence>
<dbReference type="PANTHER" id="PTHR13205">
    <property type="entry name" value="TRANSMEMBRANE PROTEIN 15-RELATED"/>
    <property type="match status" value="1"/>
</dbReference>
<dbReference type="PROSITE" id="PS50110">
    <property type="entry name" value="RESPONSE_REGULATORY"/>
    <property type="match status" value="1"/>
</dbReference>
<dbReference type="OrthoDB" id="21225at2759"/>
<feature type="region of interest" description="Disordered" evidence="12">
    <location>
        <begin position="1282"/>
        <end position="1305"/>
    </location>
</feature>
<dbReference type="InterPro" id="IPR005467">
    <property type="entry name" value="His_kinase_dom"/>
</dbReference>
<dbReference type="SUPFAM" id="SSF55781">
    <property type="entry name" value="GAF domain-like"/>
    <property type="match status" value="1"/>
</dbReference>
<sequence>MNDEDKLPRSPSSPSPPAARTTSGRAEPRRAAGVRRQGSGTALPPKTQQQQGWSTSYHAGSSGSDSDTCADDESDDANEELEQRGRPLSQHAIGIAEGNAKGAAIQNAGTGTTQQTAASSGPSNARRSSPAKMRRRTFTRSRSPAINAGQNGFSFAGQAAASGSSPSTLFGLQKVAPYDIRHVMPSFIHATFRPPLFSTKWRITLDVRQTFECSLLICSVGYCAEKMRGLLRERLPPDLWNERDKLSPEMWISIELALLIVASITYFCATRIYWTKVPQNSGTTQQAHPVDRPASPSLSARDNRRPTNLVSNPAPKNNNFGFVWMTVPKNYRDSADDGMLFGLLTGPLMSAALLYLSEKATAASPPLDPLPQSWIIEQPKVLNGTAHPLTALQALILSRRNLVDMATVCSTILIVHVIASWMTERRHRRKLKVPEGEVSSVPRKEGRRTYLSVLFTVSVSLWVLCVRIALAEVRLGIWQNINYYEIFSCAMFFQFSLYVSIRMAHHGFTLGELAVMCFGATALFLEAMGLTIARISPITTTFIKTYRLPTPLLIYQIALIPGSLLVGLLLSPLLYLSRHIAQQPVRRLRYPEQKQKHRRLLALGFYGGAVLIVGGLIGLWTRWLLGSRDPWMWALFWLLEGKTKWSRPALLVYWAALGSISVAGWNRQLARSRRYRHRNVVNAAGDIVLSHHSTFDGAVRGTNAGHSSSVEASDPSAPSTPPPESAGPLGLSFPNLPNLSNLPNGANMSNVAMDWLDAADKHVPTLSVNARRKFFHALAVLMFIPGIAIDPAFSHLAFSAAFALFVFAEYVRYFALYPFGASVHLFMNEFLDRKDSGTAILSHFYLLIGCAGTVWFEGPSQLLQYTGTLVLGVGDALASIAGKRLGRHRWLATSPKTVEGSVAFAVSVVVSAWLLRLCGLSEHFSILRYSVVAGLSSALEAFSVQNDNVMLPLYMWTRRLMDHLPEAQRNTDILSVASGSNPNFHEVSLFLTSSSTPYASLRPIPNIALPARKRPPRRPSTASSAEERGMILPSCPSPSASDLYTTSVAQASDAEEDNGSMREAEPPKSDISESDDARILEMNRRAHAAVEVLQEEASRLAYSVDMLQSPFDSSQLDGPPSVTQSAHDQRDQEGDYDWATFISAYAMGRWDPLRTPNPPRSYLNILTHSRTARSGSASILERPLEDICASPDQEPAEAQSHVLGRLATVFSGNPPGIHTELDTSGMSSVDDPQDVFRVPPSVPSAQTTPPAPQPNASRPRRLNVPFNLGAFPHRFRGSFTDVRASNAGSGDHSREPSIPTTEAATTAAAMRWAAARVSVAPLALPSPEHELTDPMRGVTATIPGSHPSGPPYLNQPAPPPLYSPGTLRKSRLSSFWQGTQDIEDGRLPTIEQSPPETGESAVSSSPDIHETEPAISVKRSEGTDGRYSSIPIIGANIPPATAPVKVNTQETEEDYFGSVEPTRVEALVQAGEPPFPLNVITVPALPRRICLTRQTSAPLPVQSLYERRMRSARPASESYVSSLTGRAAKEEQMYSELGYLVPPNPPDELERRRALYKFNIWGTGHDLNFDRIVHLVKLVFNTKIVTISLVDGTEEFFKSESGLGIQHMARTISFDAHTILQRDDEPTVVLDASEDWRFAKNPLVIGEPQVRFYAACPLRTQEGFNIGTLSIIDDTPRREFSPRQRHTLKEFAQVAMRELELWKDKIQLRIRDRIQNSMEQFTRECLDLDREAETDKGVFAGTSMEQVYLRAARLVKRTLDVEGAIVLDVSHVDVVETVGAESAMAVTVHNADRQAGTATVTKSLSKEEYSRLQEFYTKNPEGKICEGIVPAMLKPFLPQRIQYALAVPIFNIDKQPFALLCAYSTGERTTPFLEGHELSYLRAIGVIILSAVLKRRMILADKAKSLFISNISHELRTPLHGILASAELLSDTPLDHSQASFLQTVQACGTSLVETVNHVLDFTKLSGNSKAGGVEHTIHHSRVDLMQLVEEATEGCWIGHRARMFTSEIGSVYSPPKADRSSSHSDPRPHHVETVIDIGHSKMGWTFLCEKGGVRRVLMNVFGNSLKFTTDGYVHVRLQQLPSNDETPKDKVKIELSVIDTGKGISQNFLKNQLFHPFTQENPLQTGTGLGLAIVSSIVRSKSVDGKVDVWSAEGVGTEIKITFDADIAQDKSSTTDEEMIQVYESLNCPSVALLGFSDQHRGIQLLRHVTTSYLSSRWGIHVANEDEPGQIVIVNEVLDPIGQAIANKDGSRPFIILSSLRGDPRLMNMVGDYEHIGGFCRIVYKPVGPVRLHAALKLCLRVLKFGQGPQRKPTLHIRPESLQPATQSPLSDDAAYATLPRRFSDESTVQMQKKIRPPFAQRSYTAHPTASWSQMMSFPTDDMDGIEPGPPDSAPSSPQSPSPTVNIGTGGTLLKSSVGSLSVRNTLRVLVIEDNSILRNLLIKWLRNKGYDLREAVDGQEGVQIFQDDGHFDVVLVDLSMPVLDGVGATSQMRSIETTRKLANPSSDSSEQKAQASRILALTGMSSLEDKRRAFEAGVDGYMVKPVAFKTLDTMFQKLGIVP</sequence>
<feature type="transmembrane region" description="Helical" evidence="13">
    <location>
        <begin position="598"/>
        <end position="625"/>
    </location>
</feature>
<feature type="transmembrane region" description="Helical" evidence="13">
    <location>
        <begin position="645"/>
        <end position="666"/>
    </location>
</feature>
<feature type="region of interest" description="Disordered" evidence="12">
    <location>
        <begin position="109"/>
        <end position="150"/>
    </location>
</feature>
<dbReference type="CDD" id="cd17546">
    <property type="entry name" value="REC_hyHK_CKI1_RcsC-like"/>
    <property type="match status" value="1"/>
</dbReference>
<dbReference type="SUPFAM" id="SSF55874">
    <property type="entry name" value="ATPase domain of HSP90 chaperone/DNA topoisomerase II/histidine kinase"/>
    <property type="match status" value="1"/>
</dbReference>
<keyword evidence="7" id="KW-0418">Kinase</keyword>
<dbReference type="FunFam" id="1.10.287.130:FF:000023">
    <property type="entry name" value="Sensor histidine kinase/response regulator, putative"/>
    <property type="match status" value="1"/>
</dbReference>
<feature type="compositionally biased region" description="Polar residues" evidence="12">
    <location>
        <begin position="2363"/>
        <end position="2378"/>
    </location>
</feature>
<dbReference type="STRING" id="743788.S8E8N6"/>
<evidence type="ECO:0000313" key="16">
    <source>
        <dbReference type="EMBL" id="EPT01357.1"/>
    </source>
</evidence>
<dbReference type="eggNOG" id="KOG0519">
    <property type="taxonomic scope" value="Eukaryota"/>
</dbReference>
<dbReference type="SMART" id="SM00448">
    <property type="entry name" value="REC"/>
    <property type="match status" value="1"/>
</dbReference>
<dbReference type="InterPro" id="IPR011006">
    <property type="entry name" value="CheY-like_superfamily"/>
</dbReference>
<feature type="transmembrane region" description="Helical" evidence="13">
    <location>
        <begin position="482"/>
        <end position="501"/>
    </location>
</feature>
<reference evidence="16 17" key="1">
    <citation type="journal article" date="2012" name="Science">
        <title>The Paleozoic origin of enzymatic lignin decomposition reconstructed from 31 fungal genomes.</title>
        <authorList>
            <person name="Floudas D."/>
            <person name="Binder M."/>
            <person name="Riley R."/>
            <person name="Barry K."/>
            <person name="Blanchette R.A."/>
            <person name="Henrissat B."/>
            <person name="Martinez A.T."/>
            <person name="Otillar R."/>
            <person name="Spatafora J.W."/>
            <person name="Yadav J.S."/>
            <person name="Aerts A."/>
            <person name="Benoit I."/>
            <person name="Boyd A."/>
            <person name="Carlson A."/>
            <person name="Copeland A."/>
            <person name="Coutinho P.M."/>
            <person name="de Vries R.P."/>
            <person name="Ferreira P."/>
            <person name="Findley K."/>
            <person name="Foster B."/>
            <person name="Gaskell J."/>
            <person name="Glotzer D."/>
            <person name="Gorecki P."/>
            <person name="Heitman J."/>
            <person name="Hesse C."/>
            <person name="Hori C."/>
            <person name="Igarashi K."/>
            <person name="Jurgens J.A."/>
            <person name="Kallen N."/>
            <person name="Kersten P."/>
            <person name="Kohler A."/>
            <person name="Kuees U."/>
            <person name="Kumar T.K.A."/>
            <person name="Kuo A."/>
            <person name="LaButti K."/>
            <person name="Larrondo L.F."/>
            <person name="Lindquist E."/>
            <person name="Ling A."/>
            <person name="Lombard V."/>
            <person name="Lucas S."/>
            <person name="Lundell T."/>
            <person name="Martin R."/>
            <person name="McLaughlin D.J."/>
            <person name="Morgenstern I."/>
            <person name="Morin E."/>
            <person name="Murat C."/>
            <person name="Nagy L.G."/>
            <person name="Nolan M."/>
            <person name="Ohm R.A."/>
            <person name="Patyshakuliyeva A."/>
            <person name="Rokas A."/>
            <person name="Ruiz-Duenas F.J."/>
            <person name="Sabat G."/>
            <person name="Salamov A."/>
            <person name="Samejima M."/>
            <person name="Schmutz J."/>
            <person name="Slot J.C."/>
            <person name="St John F."/>
            <person name="Stenlid J."/>
            <person name="Sun H."/>
            <person name="Sun S."/>
            <person name="Syed K."/>
            <person name="Tsang A."/>
            <person name="Wiebenga A."/>
            <person name="Young D."/>
            <person name="Pisabarro A."/>
            <person name="Eastwood D.C."/>
            <person name="Martin F."/>
            <person name="Cullen D."/>
            <person name="Grigoriev I.V."/>
            <person name="Hibbett D.S."/>
        </authorList>
    </citation>
    <scope>NUCLEOTIDE SEQUENCE</scope>
    <source>
        <strain evidence="17">FP-58527</strain>
    </source>
</reference>
<feature type="transmembrane region" description="Helical" evidence="13">
    <location>
        <begin position="810"/>
        <end position="827"/>
    </location>
</feature>
<evidence type="ECO:0000256" key="12">
    <source>
        <dbReference type="SAM" id="MobiDB-lite"/>
    </source>
</evidence>
<evidence type="ECO:0000256" key="5">
    <source>
        <dbReference type="ARBA" id="ARBA00022679"/>
    </source>
</evidence>
<dbReference type="SUPFAM" id="SSF52172">
    <property type="entry name" value="CheY-like"/>
    <property type="match status" value="1"/>
</dbReference>
<evidence type="ECO:0000259" key="15">
    <source>
        <dbReference type="PROSITE" id="PS50110"/>
    </source>
</evidence>
<gene>
    <name evidence="16" type="ORF">FOMPIDRAFT_1036293</name>
</gene>
<evidence type="ECO:0000256" key="2">
    <source>
        <dbReference type="ARBA" id="ARBA00010794"/>
    </source>
</evidence>
<feature type="transmembrane region" description="Helical" evidence="13">
    <location>
        <begin position="513"/>
        <end position="533"/>
    </location>
</feature>
<dbReference type="EMBL" id="KE504142">
    <property type="protein sequence ID" value="EPT01357.1"/>
    <property type="molecule type" value="Genomic_DNA"/>
</dbReference>
<dbReference type="SMART" id="SM00388">
    <property type="entry name" value="HisKA"/>
    <property type="match status" value="1"/>
</dbReference>
<dbReference type="InterPro" id="IPR004358">
    <property type="entry name" value="Sig_transdc_His_kin-like_C"/>
</dbReference>
<feature type="transmembrane region" description="Helical" evidence="13">
    <location>
        <begin position="839"/>
        <end position="856"/>
    </location>
</feature>
<keyword evidence="17" id="KW-1185">Reference proteome</keyword>
<feature type="region of interest" description="Disordered" evidence="12">
    <location>
        <begin position="1009"/>
        <end position="1074"/>
    </location>
</feature>
<feature type="compositionally biased region" description="Pro residues" evidence="12">
    <location>
        <begin position="2389"/>
        <end position="2402"/>
    </location>
</feature>
<dbReference type="SUPFAM" id="SSF47384">
    <property type="entry name" value="Homodimeric domain of signal transducing histidine kinase"/>
    <property type="match status" value="1"/>
</dbReference>
<dbReference type="GO" id="GO:0004168">
    <property type="term" value="F:dolichol kinase activity"/>
    <property type="evidence" value="ECO:0007669"/>
    <property type="project" value="UniProtKB-EC"/>
</dbReference>
<dbReference type="InterPro" id="IPR001789">
    <property type="entry name" value="Sig_transdc_resp-reg_receiver"/>
</dbReference>
<accession>S8E8N6</accession>
<evidence type="ECO:0000256" key="1">
    <source>
        <dbReference type="ARBA" id="ARBA00004477"/>
    </source>
</evidence>
<evidence type="ECO:0000259" key="14">
    <source>
        <dbReference type="PROSITE" id="PS50109"/>
    </source>
</evidence>
<feature type="transmembrane region" description="Helical" evidence="13">
    <location>
        <begin position="450"/>
        <end position="470"/>
    </location>
</feature>